<dbReference type="Pfam" id="PF05036">
    <property type="entry name" value="SPOR"/>
    <property type="match status" value="1"/>
</dbReference>
<feature type="transmembrane region" description="Helical" evidence="2">
    <location>
        <begin position="20"/>
        <end position="41"/>
    </location>
</feature>
<reference evidence="4 5" key="2">
    <citation type="submission" date="2024-01" db="EMBL/GenBank/DDBJ databases">
        <authorList>
            <person name="Xie X."/>
        </authorList>
    </citation>
    <scope>NUCLEOTIDE SEQUENCE [LARGE SCALE GENOMIC DNA]</scope>
    <source>
        <strain evidence="4">SCUT-1</strain>
    </source>
</reference>
<dbReference type="PROSITE" id="PS51724">
    <property type="entry name" value="SPOR"/>
    <property type="match status" value="1"/>
</dbReference>
<reference evidence="5" key="1">
    <citation type="submission" date="2023-07" db="EMBL/GenBank/DDBJ databases">
        <title>The carbon used by Thiothrix.</title>
        <authorList>
            <person name="Chen L."/>
        </authorList>
    </citation>
    <scope>NUCLEOTIDE SEQUENCE [LARGE SCALE GENOMIC DNA]</scope>
</reference>
<keyword evidence="5" id="KW-1185">Reference proteome</keyword>
<keyword evidence="2" id="KW-0812">Transmembrane</keyword>
<feature type="compositionally biased region" description="Basic and acidic residues" evidence="1">
    <location>
        <begin position="130"/>
        <end position="170"/>
    </location>
</feature>
<dbReference type="Proteomes" id="UP001308005">
    <property type="component" value="Unassembled WGS sequence"/>
</dbReference>
<evidence type="ECO:0000313" key="4">
    <source>
        <dbReference type="EMBL" id="MEB4592053.1"/>
    </source>
</evidence>
<proteinExistence type="predicted"/>
<feature type="region of interest" description="Disordered" evidence="1">
    <location>
        <begin position="53"/>
        <end position="100"/>
    </location>
</feature>
<dbReference type="PANTHER" id="PTHR38687">
    <property type="entry name" value="CELL DIVISION PROTEIN DEDD-RELATED"/>
    <property type="match status" value="1"/>
</dbReference>
<keyword evidence="2" id="KW-1133">Transmembrane helix</keyword>
<dbReference type="PANTHER" id="PTHR38687:SF1">
    <property type="entry name" value="CELL DIVISION PROTEIN DEDD"/>
    <property type="match status" value="1"/>
</dbReference>
<comment type="caution">
    <text evidence="4">The sequence shown here is derived from an EMBL/GenBank/DDBJ whole genome shotgun (WGS) entry which is preliminary data.</text>
</comment>
<feature type="region of interest" description="Disordered" evidence="1">
    <location>
        <begin position="124"/>
        <end position="182"/>
    </location>
</feature>
<evidence type="ECO:0000313" key="5">
    <source>
        <dbReference type="Proteomes" id="UP001308005"/>
    </source>
</evidence>
<keyword evidence="2" id="KW-0472">Membrane</keyword>
<evidence type="ECO:0000259" key="3">
    <source>
        <dbReference type="PROSITE" id="PS51724"/>
    </source>
</evidence>
<feature type="compositionally biased region" description="Low complexity" evidence="1">
    <location>
        <begin position="171"/>
        <end position="180"/>
    </location>
</feature>
<evidence type="ECO:0000256" key="2">
    <source>
        <dbReference type="SAM" id="Phobius"/>
    </source>
</evidence>
<feature type="domain" description="SPOR" evidence="3">
    <location>
        <begin position="177"/>
        <end position="255"/>
    </location>
</feature>
<dbReference type="SUPFAM" id="SSF110997">
    <property type="entry name" value="Sporulation related repeat"/>
    <property type="match status" value="1"/>
</dbReference>
<dbReference type="InterPro" id="IPR052521">
    <property type="entry name" value="Cell_div_SPOR-domain"/>
</dbReference>
<accession>A0ABU6D142</accession>
<dbReference type="InterPro" id="IPR007730">
    <property type="entry name" value="SPOR-like_dom"/>
</dbReference>
<sequence length="255" mass="26952">MTKDFKKQTASENAFGQYGVGWMAGGITIGLLIGAGMYALANKGSIPTPIAATTASSTTGTDMHAADGSTESPAVTQQPQNASMQDVSAPANESPDEEIPGFSYHAVLPQLEIAVPLSAQAEQQAVAKPATDKKKDKTEAPDAAKKDQAKKDQDKKTVEETGKGNSKKAETPPAATAVPTGFNGFQIGSYKTAQQATDMQNRLKRNGLNTRVEQASINGAVWFRVRLGPSSSPDMLQKWRHTLSGMGISPMAVRM</sequence>
<feature type="compositionally biased region" description="Polar residues" evidence="1">
    <location>
        <begin position="69"/>
        <end position="86"/>
    </location>
</feature>
<dbReference type="InterPro" id="IPR036680">
    <property type="entry name" value="SPOR-like_sf"/>
</dbReference>
<dbReference type="Gene3D" id="3.30.70.1070">
    <property type="entry name" value="Sporulation related repeat"/>
    <property type="match status" value="1"/>
</dbReference>
<protein>
    <submittedName>
        <fullName evidence="4">SPOR domain-containing protein</fullName>
    </submittedName>
</protein>
<dbReference type="EMBL" id="JAYMYJ010000120">
    <property type="protein sequence ID" value="MEB4592053.1"/>
    <property type="molecule type" value="Genomic_DNA"/>
</dbReference>
<gene>
    <name evidence="4" type="ORF">VSS37_13750</name>
</gene>
<dbReference type="RefSeq" id="WP_324696121.1">
    <property type="nucleotide sequence ID" value="NZ_JAYMYJ010000120.1"/>
</dbReference>
<organism evidence="4 5">
    <name type="scientific">Candidatus Thiothrix phosphatis</name>
    <dbReference type="NCBI Taxonomy" id="3112415"/>
    <lineage>
        <taxon>Bacteria</taxon>
        <taxon>Pseudomonadati</taxon>
        <taxon>Pseudomonadota</taxon>
        <taxon>Gammaproteobacteria</taxon>
        <taxon>Thiotrichales</taxon>
        <taxon>Thiotrichaceae</taxon>
        <taxon>Thiothrix</taxon>
    </lineage>
</organism>
<evidence type="ECO:0000256" key="1">
    <source>
        <dbReference type="SAM" id="MobiDB-lite"/>
    </source>
</evidence>
<name>A0ABU6D142_9GAMM</name>